<dbReference type="SUPFAM" id="SSF56112">
    <property type="entry name" value="Protein kinase-like (PK-like)"/>
    <property type="match status" value="1"/>
</dbReference>
<keyword evidence="3" id="KW-0325">Glycoprotein</keyword>
<sequence>MQLGIITLFFLLISSLLPSQYGAEVYSITASHPLVEGQTLVSPGLIFELGFFSPNIFANKYVGLWHKSIFPRKYVWVANRDIPLAATDTLATLSIGSNGNLELVDGKQRSVWSANICNCSSAVLLDNGNFIVKDGMGVDLWVSFNDPSDTHLPSMLLAYDSGSGKWKFFGKVKMIHHQGYSWLDYQQSCRHNCIFGLMDLLPTGEVDHGTNQGLLADLLMLAFNPSFASFLLLCSKIPTKHINKVNNWKILRTNHENIKEFDINNVQLCSYHVSSEGILGFLFSVSGKNWYLDYESWNNPCNNYGTCGPFGVCKASKSPICKCLKGFTPKSNEEFDKKNCKMRNGAKETRLEGLLPEGKEIAVERLSSSSGQGVEEFKNEMLLISNLQHKNLVRIMGSSVKHNEKFLIYKFMPNKSLDTFLYVAICLRSMLWVAWNLWNEDRALELVDKVLGDSYSSLEVMTGVHVGLLCVQDNAADRPTMTDVALMLNSEKDGPHPKRHVLTIQNSFYHPGPSYENTNSSKNEASITTI</sequence>
<dbReference type="InterPro" id="IPR000858">
    <property type="entry name" value="S_locus_glycoprot_dom"/>
</dbReference>
<keyword evidence="1 4" id="KW-0732">Signal</keyword>
<dbReference type="InterPro" id="IPR001480">
    <property type="entry name" value="Bulb-type_lectin_dom"/>
</dbReference>
<accession>A0A2P6REX1</accession>
<feature type="signal peptide" evidence="4">
    <location>
        <begin position="1"/>
        <end position="22"/>
    </location>
</feature>
<protein>
    <recommendedName>
        <fullName evidence="5">Bulb-type lectin domain-containing protein</fullName>
    </recommendedName>
</protein>
<dbReference type="PROSITE" id="PS50927">
    <property type="entry name" value="BULB_LECTIN"/>
    <property type="match status" value="1"/>
</dbReference>
<gene>
    <name evidence="6" type="ORF">RchiOBHm_Chr3g0485161</name>
</gene>
<dbReference type="SUPFAM" id="SSF51110">
    <property type="entry name" value="alpha-D-mannose-specific plant lectins"/>
    <property type="match status" value="1"/>
</dbReference>
<dbReference type="Gene3D" id="1.10.510.10">
    <property type="entry name" value="Transferase(Phosphotransferase) domain 1"/>
    <property type="match status" value="1"/>
</dbReference>
<dbReference type="PANTHER" id="PTHR32444">
    <property type="entry name" value="BULB-TYPE LECTIN DOMAIN-CONTAINING PROTEIN"/>
    <property type="match status" value="1"/>
</dbReference>
<reference evidence="6 7" key="1">
    <citation type="journal article" date="2018" name="Nat. Genet.">
        <title>The Rosa genome provides new insights in the design of modern roses.</title>
        <authorList>
            <person name="Bendahmane M."/>
        </authorList>
    </citation>
    <scope>NUCLEOTIDE SEQUENCE [LARGE SCALE GENOMIC DNA]</scope>
    <source>
        <strain evidence="7">cv. Old Blush</strain>
    </source>
</reference>
<evidence type="ECO:0000256" key="2">
    <source>
        <dbReference type="ARBA" id="ARBA00023157"/>
    </source>
</evidence>
<dbReference type="STRING" id="74649.A0A2P6REX1"/>
<keyword evidence="7" id="KW-1185">Reference proteome</keyword>
<keyword evidence="2" id="KW-1015">Disulfide bond</keyword>
<dbReference type="EMBL" id="PDCK01000041">
    <property type="protein sequence ID" value="PRQ44980.1"/>
    <property type="molecule type" value="Genomic_DNA"/>
</dbReference>
<dbReference type="Pfam" id="PF01453">
    <property type="entry name" value="B_lectin"/>
    <property type="match status" value="1"/>
</dbReference>
<dbReference type="PANTHER" id="PTHR32444:SF250">
    <property type="entry name" value="NON-SPECIFIC SERINE_THREONINE PROTEIN KINASE"/>
    <property type="match status" value="1"/>
</dbReference>
<name>A0A2P6REX1_ROSCH</name>
<evidence type="ECO:0000256" key="4">
    <source>
        <dbReference type="SAM" id="SignalP"/>
    </source>
</evidence>
<evidence type="ECO:0000259" key="5">
    <source>
        <dbReference type="PROSITE" id="PS50927"/>
    </source>
</evidence>
<dbReference type="Pfam" id="PF07714">
    <property type="entry name" value="PK_Tyr_Ser-Thr"/>
    <property type="match status" value="1"/>
</dbReference>
<dbReference type="AlphaFoldDB" id="A0A2P6REX1"/>
<dbReference type="CDD" id="cd00028">
    <property type="entry name" value="B_lectin"/>
    <property type="match status" value="1"/>
</dbReference>
<dbReference type="InterPro" id="IPR001245">
    <property type="entry name" value="Ser-Thr/Tyr_kinase_cat_dom"/>
</dbReference>
<dbReference type="SMART" id="SM00108">
    <property type="entry name" value="B_lectin"/>
    <property type="match status" value="1"/>
</dbReference>
<dbReference type="InterPro" id="IPR036426">
    <property type="entry name" value="Bulb-type_lectin_dom_sf"/>
</dbReference>
<dbReference type="GO" id="GO:0048544">
    <property type="term" value="P:recognition of pollen"/>
    <property type="evidence" value="ECO:0007669"/>
    <property type="project" value="InterPro"/>
</dbReference>
<evidence type="ECO:0000256" key="3">
    <source>
        <dbReference type="ARBA" id="ARBA00023180"/>
    </source>
</evidence>
<dbReference type="InterPro" id="IPR011009">
    <property type="entry name" value="Kinase-like_dom_sf"/>
</dbReference>
<dbReference type="Proteomes" id="UP000238479">
    <property type="component" value="Chromosome 3"/>
</dbReference>
<feature type="chain" id="PRO_5015190820" description="Bulb-type lectin domain-containing protein" evidence="4">
    <location>
        <begin position="23"/>
        <end position="530"/>
    </location>
</feature>
<proteinExistence type="predicted"/>
<dbReference type="GO" id="GO:0004672">
    <property type="term" value="F:protein kinase activity"/>
    <property type="evidence" value="ECO:0007669"/>
    <property type="project" value="InterPro"/>
</dbReference>
<dbReference type="Gramene" id="PRQ44980">
    <property type="protein sequence ID" value="PRQ44980"/>
    <property type="gene ID" value="RchiOBHm_Chr3g0485161"/>
</dbReference>
<comment type="caution">
    <text evidence="6">The sequence shown here is derived from an EMBL/GenBank/DDBJ whole genome shotgun (WGS) entry which is preliminary data.</text>
</comment>
<feature type="domain" description="Bulb-type lectin" evidence="5">
    <location>
        <begin position="25"/>
        <end position="145"/>
    </location>
</feature>
<dbReference type="Gene3D" id="3.30.200.20">
    <property type="entry name" value="Phosphorylase Kinase, domain 1"/>
    <property type="match status" value="1"/>
</dbReference>
<dbReference type="OMA" id="VWSANIC"/>
<evidence type="ECO:0000313" key="6">
    <source>
        <dbReference type="EMBL" id="PRQ44980.1"/>
    </source>
</evidence>
<dbReference type="Pfam" id="PF00954">
    <property type="entry name" value="S_locus_glycop"/>
    <property type="match status" value="1"/>
</dbReference>
<evidence type="ECO:0000256" key="1">
    <source>
        <dbReference type="ARBA" id="ARBA00022729"/>
    </source>
</evidence>
<organism evidence="6 7">
    <name type="scientific">Rosa chinensis</name>
    <name type="common">China rose</name>
    <dbReference type="NCBI Taxonomy" id="74649"/>
    <lineage>
        <taxon>Eukaryota</taxon>
        <taxon>Viridiplantae</taxon>
        <taxon>Streptophyta</taxon>
        <taxon>Embryophyta</taxon>
        <taxon>Tracheophyta</taxon>
        <taxon>Spermatophyta</taxon>
        <taxon>Magnoliopsida</taxon>
        <taxon>eudicotyledons</taxon>
        <taxon>Gunneridae</taxon>
        <taxon>Pentapetalae</taxon>
        <taxon>rosids</taxon>
        <taxon>fabids</taxon>
        <taxon>Rosales</taxon>
        <taxon>Rosaceae</taxon>
        <taxon>Rosoideae</taxon>
        <taxon>Rosoideae incertae sedis</taxon>
        <taxon>Rosa</taxon>
    </lineage>
</organism>
<dbReference type="Gene3D" id="2.90.10.10">
    <property type="entry name" value="Bulb-type lectin domain"/>
    <property type="match status" value="1"/>
</dbReference>
<evidence type="ECO:0000313" key="7">
    <source>
        <dbReference type="Proteomes" id="UP000238479"/>
    </source>
</evidence>
<keyword evidence="6" id="KW-0808">Transferase</keyword>